<name>A0A0F8WLR5_9ZZZZ</name>
<organism evidence="1">
    <name type="scientific">marine sediment metagenome</name>
    <dbReference type="NCBI Taxonomy" id="412755"/>
    <lineage>
        <taxon>unclassified sequences</taxon>
        <taxon>metagenomes</taxon>
        <taxon>ecological metagenomes</taxon>
    </lineage>
</organism>
<accession>A0A0F8WLR5</accession>
<sequence>MSRAETIADTHPYMQHLLRHRRMWETKPAVRALYRR</sequence>
<reference evidence="1" key="1">
    <citation type="journal article" date="2015" name="Nature">
        <title>Complex archaea that bridge the gap between prokaryotes and eukaryotes.</title>
        <authorList>
            <person name="Spang A."/>
            <person name="Saw J.H."/>
            <person name="Jorgensen S.L."/>
            <person name="Zaremba-Niedzwiedzka K."/>
            <person name="Martijn J."/>
            <person name="Lind A.E."/>
            <person name="van Eijk R."/>
            <person name="Schleper C."/>
            <person name="Guy L."/>
            <person name="Ettema T.J."/>
        </authorList>
    </citation>
    <scope>NUCLEOTIDE SEQUENCE</scope>
</reference>
<proteinExistence type="predicted"/>
<dbReference type="EMBL" id="LAZR01064380">
    <property type="protein sequence ID" value="KKK57643.1"/>
    <property type="molecule type" value="Genomic_DNA"/>
</dbReference>
<protein>
    <submittedName>
        <fullName evidence="1">Uncharacterized protein</fullName>
    </submittedName>
</protein>
<evidence type="ECO:0000313" key="1">
    <source>
        <dbReference type="EMBL" id="KKK57643.1"/>
    </source>
</evidence>
<feature type="non-terminal residue" evidence="1">
    <location>
        <position position="36"/>
    </location>
</feature>
<dbReference type="AlphaFoldDB" id="A0A0F8WLR5"/>
<comment type="caution">
    <text evidence="1">The sequence shown here is derived from an EMBL/GenBank/DDBJ whole genome shotgun (WGS) entry which is preliminary data.</text>
</comment>
<gene>
    <name evidence="1" type="ORF">LCGC14_3052420</name>
</gene>